<dbReference type="SUPFAM" id="SSF46955">
    <property type="entry name" value="Putative DNA-binding domain"/>
    <property type="match status" value="1"/>
</dbReference>
<dbReference type="InterPro" id="IPR000551">
    <property type="entry name" value="MerR-type_HTH_dom"/>
</dbReference>
<evidence type="ECO:0000259" key="1">
    <source>
        <dbReference type="Pfam" id="PF13411"/>
    </source>
</evidence>
<dbReference type="HOGENOM" id="CLU_1545852_0_0_5"/>
<accession>B1LW83</accession>
<sequence>MFLDDRSFTTSTLTAAAGCEPMTFRTWRNRNGLFPEVAGGRNWKRFTVVDVCIVRAITVMTGHGLNTGNVVSFAQDHLRRRFDLLLIGETTSDLVGFFAGGSKTGEKVAYVDEDGTAKVALAKDLPEPKTSFVFLNDDARLAETLASTKGIITIIDLKALAQQVLDALPKAEV</sequence>
<dbReference type="KEGG" id="mrd:Mrad2831_5189"/>
<dbReference type="RefSeq" id="WP_012322090.1">
    <property type="nucleotide sequence ID" value="NC_010505.1"/>
</dbReference>
<dbReference type="AlphaFoldDB" id="B1LW83"/>
<dbReference type="GeneID" id="6141259"/>
<dbReference type="EMBL" id="CP001001">
    <property type="protein sequence ID" value="ACB27146.1"/>
    <property type="molecule type" value="Genomic_DNA"/>
</dbReference>
<proteinExistence type="predicted"/>
<organism evidence="2 3">
    <name type="scientific">Methylobacterium radiotolerans (strain ATCC 27329 / DSM 1819 / JCM 2831 / NBRC 15690 / NCIMB 10815 / 0-1)</name>
    <dbReference type="NCBI Taxonomy" id="426355"/>
    <lineage>
        <taxon>Bacteria</taxon>
        <taxon>Pseudomonadati</taxon>
        <taxon>Pseudomonadota</taxon>
        <taxon>Alphaproteobacteria</taxon>
        <taxon>Hyphomicrobiales</taxon>
        <taxon>Methylobacteriaceae</taxon>
        <taxon>Methylobacterium</taxon>
    </lineage>
</organism>
<name>B1LW83_METRJ</name>
<dbReference type="Proteomes" id="UP000006589">
    <property type="component" value="Chromosome"/>
</dbReference>
<feature type="domain" description="HTH merR-type" evidence="1">
    <location>
        <begin position="8"/>
        <end position="70"/>
    </location>
</feature>
<gene>
    <name evidence="2" type="ordered locus">Mrad2831_5189</name>
</gene>
<protein>
    <recommendedName>
        <fullName evidence="1">HTH merR-type domain-containing protein</fullName>
    </recommendedName>
</protein>
<dbReference type="GO" id="GO:0003677">
    <property type="term" value="F:DNA binding"/>
    <property type="evidence" value="ECO:0007669"/>
    <property type="project" value="InterPro"/>
</dbReference>
<dbReference type="PROSITE" id="PS51257">
    <property type="entry name" value="PROKAR_LIPOPROTEIN"/>
    <property type="match status" value="1"/>
</dbReference>
<evidence type="ECO:0000313" key="3">
    <source>
        <dbReference type="Proteomes" id="UP000006589"/>
    </source>
</evidence>
<dbReference type="Pfam" id="PF13411">
    <property type="entry name" value="MerR_1"/>
    <property type="match status" value="1"/>
</dbReference>
<evidence type="ECO:0000313" key="2">
    <source>
        <dbReference type="EMBL" id="ACB27146.1"/>
    </source>
</evidence>
<dbReference type="STRING" id="426355.Mrad2831_5189"/>
<dbReference type="OrthoDB" id="8266212at2"/>
<dbReference type="InterPro" id="IPR009061">
    <property type="entry name" value="DNA-bd_dom_put_sf"/>
</dbReference>
<reference evidence="2 3" key="1">
    <citation type="submission" date="2008-03" db="EMBL/GenBank/DDBJ databases">
        <title>Complete sequence of chromosome of Methylobacterium radiotolerans JCM 2831.</title>
        <authorList>
            <consortium name="US DOE Joint Genome Institute"/>
            <person name="Copeland A."/>
            <person name="Lucas S."/>
            <person name="Lapidus A."/>
            <person name="Glavina del Rio T."/>
            <person name="Dalin E."/>
            <person name="Tice H."/>
            <person name="Bruce D."/>
            <person name="Goodwin L."/>
            <person name="Pitluck S."/>
            <person name="Kiss H."/>
            <person name="Brettin T."/>
            <person name="Detter J.C."/>
            <person name="Han C."/>
            <person name="Kuske C.R."/>
            <person name="Schmutz J."/>
            <person name="Larimer F."/>
            <person name="Land M."/>
            <person name="Hauser L."/>
            <person name="Kyrpides N."/>
            <person name="Mikhailova N."/>
            <person name="Marx C.J."/>
            <person name="Richardson P."/>
        </authorList>
    </citation>
    <scope>NUCLEOTIDE SEQUENCE [LARGE SCALE GENOMIC DNA]</scope>
    <source>
        <strain evidence="3">ATCC 27329 / DSM 1819 / JCM 2831 / NBRC 15690 / NCIMB 10815 / 0-1</strain>
    </source>
</reference>
<dbReference type="GO" id="GO:0006355">
    <property type="term" value="P:regulation of DNA-templated transcription"/>
    <property type="evidence" value="ECO:0007669"/>
    <property type="project" value="InterPro"/>
</dbReference>
<dbReference type="PATRIC" id="fig|426355.14.peg.5256"/>